<dbReference type="Proteomes" id="UP000253153">
    <property type="component" value="Unassembled WGS sequence"/>
</dbReference>
<name>A0A366QQT9_9HYPO</name>
<evidence type="ECO:0000256" key="1">
    <source>
        <dbReference type="SAM" id="MobiDB-lite"/>
    </source>
</evidence>
<dbReference type="GO" id="GO:0005737">
    <property type="term" value="C:cytoplasm"/>
    <property type="evidence" value="ECO:0007669"/>
    <property type="project" value="TreeGrafter"/>
</dbReference>
<evidence type="ECO:0000313" key="4">
    <source>
        <dbReference type="Proteomes" id="UP000253153"/>
    </source>
</evidence>
<dbReference type="EMBL" id="QKXC01000320">
    <property type="protein sequence ID" value="RBR07281.1"/>
    <property type="molecule type" value="Genomic_DNA"/>
</dbReference>
<evidence type="ECO:0000259" key="2">
    <source>
        <dbReference type="Pfam" id="PF01266"/>
    </source>
</evidence>
<protein>
    <recommendedName>
        <fullName evidence="2">FAD dependent oxidoreductase domain-containing protein</fullName>
    </recommendedName>
</protein>
<reference evidence="3 4" key="1">
    <citation type="submission" date="2018-06" db="EMBL/GenBank/DDBJ databases">
        <title>Fusarium incarnatum-equiseti species complex species 28.</title>
        <authorList>
            <person name="Gardiner D.M."/>
        </authorList>
    </citation>
    <scope>NUCLEOTIDE SEQUENCE [LARGE SCALE GENOMIC DNA]</scope>
    <source>
        <strain evidence="3 4">FIESC_28</strain>
    </source>
</reference>
<comment type="caution">
    <text evidence="3">The sequence shown here is derived from an EMBL/GenBank/DDBJ whole genome shotgun (WGS) entry which is preliminary data.</text>
</comment>
<dbReference type="Gene3D" id="3.30.9.10">
    <property type="entry name" value="D-Amino Acid Oxidase, subunit A, domain 2"/>
    <property type="match status" value="1"/>
</dbReference>
<dbReference type="SUPFAM" id="SSF51905">
    <property type="entry name" value="FAD/NAD(P)-binding domain"/>
    <property type="match status" value="1"/>
</dbReference>
<dbReference type="InterPro" id="IPR036188">
    <property type="entry name" value="FAD/NAD-bd_sf"/>
</dbReference>
<keyword evidence="4" id="KW-1185">Reference proteome</keyword>
<organism evidence="3 4">
    <name type="scientific">Fusarium coffeatum</name>
    <dbReference type="NCBI Taxonomy" id="231269"/>
    <lineage>
        <taxon>Eukaryota</taxon>
        <taxon>Fungi</taxon>
        <taxon>Dikarya</taxon>
        <taxon>Ascomycota</taxon>
        <taxon>Pezizomycotina</taxon>
        <taxon>Sordariomycetes</taxon>
        <taxon>Hypocreomycetidae</taxon>
        <taxon>Hypocreales</taxon>
        <taxon>Nectriaceae</taxon>
        <taxon>Fusarium</taxon>
        <taxon>Fusarium incarnatum-equiseti species complex</taxon>
    </lineage>
</organism>
<feature type="region of interest" description="Disordered" evidence="1">
    <location>
        <begin position="439"/>
        <end position="465"/>
    </location>
</feature>
<feature type="region of interest" description="Disordered" evidence="1">
    <location>
        <begin position="1"/>
        <end position="23"/>
    </location>
</feature>
<dbReference type="GeneID" id="42000206"/>
<dbReference type="AlphaFoldDB" id="A0A366QQT9"/>
<dbReference type="RefSeq" id="XP_031011078.1">
    <property type="nucleotide sequence ID" value="XM_031164910.1"/>
</dbReference>
<dbReference type="Pfam" id="PF01266">
    <property type="entry name" value="DAO"/>
    <property type="match status" value="1"/>
</dbReference>
<feature type="domain" description="FAD dependent oxidoreductase" evidence="2">
    <location>
        <begin position="43"/>
        <end position="420"/>
    </location>
</feature>
<feature type="compositionally biased region" description="Low complexity" evidence="1">
    <location>
        <begin position="447"/>
        <end position="458"/>
    </location>
</feature>
<dbReference type="PANTHER" id="PTHR13847:SF279">
    <property type="entry name" value="FAD DEPENDENT OXIDOREDUCTASE DOMAIN-CONTAINING PROTEIN-RELATED"/>
    <property type="match status" value="1"/>
</dbReference>
<sequence length="465" mass="51672">MSAIATYTSDRAPTVNPTSSFWNTDPKELDDFQSSSELPTTADIVIIGSGLSGVATAYFILMDNPRPPSIVLLEARQICSGATGRNGGHVKPDIFSDIPKFARLFGSAAAAELAVFEAAHVYAVKDLVENENIDCDFHLTRALDVYLESKHAEEVRVTYKSLSQREGMNLTDVAFIGKKDAERVSGVKEAKCCISYTAAHLWPSKLVHDLLNRMTERGVSVHAHTPVLSVTQSEDDEPGSWSVSTSRGTIQTAKVVYATNAYTSQILPEYTRAITPVRGICSHIKSVKGTETPHLVNTYGIRFDKFNNDYLIPRADGSIIVGGARQAFWRQKHRWFDNVRDDELIEEAVPYFDNYMQRHFRGWEDSEMKTDKVWTGILGYSSDFMPHIGEVPGKPGQFIIAGFTGYGMPKILLSSKALAKMVRDGASFEQTGLPRIFKTTKERNESKSSPLEESLKSLWTENPKL</sequence>
<evidence type="ECO:0000313" key="3">
    <source>
        <dbReference type="EMBL" id="RBR07281.1"/>
    </source>
</evidence>
<dbReference type="Gene3D" id="3.50.50.60">
    <property type="entry name" value="FAD/NAD(P)-binding domain"/>
    <property type="match status" value="1"/>
</dbReference>
<dbReference type="OrthoDB" id="429143at2759"/>
<dbReference type="PANTHER" id="PTHR13847">
    <property type="entry name" value="SARCOSINE DEHYDROGENASE-RELATED"/>
    <property type="match status" value="1"/>
</dbReference>
<proteinExistence type="predicted"/>
<accession>A0A366QQT9</accession>
<gene>
    <name evidence="3" type="ORF">FIESC28_10780</name>
</gene>
<dbReference type="InterPro" id="IPR006076">
    <property type="entry name" value="FAD-dep_OxRdtase"/>
</dbReference>